<feature type="region of interest" description="Disordered" evidence="7">
    <location>
        <begin position="271"/>
        <end position="295"/>
    </location>
</feature>
<evidence type="ECO:0000256" key="6">
    <source>
        <dbReference type="ARBA" id="ARBA00022840"/>
    </source>
</evidence>
<dbReference type="InterPro" id="IPR011009">
    <property type="entry name" value="Kinase-like_dom_sf"/>
</dbReference>
<evidence type="ECO:0000256" key="3">
    <source>
        <dbReference type="ARBA" id="ARBA00022679"/>
    </source>
</evidence>
<dbReference type="InterPro" id="IPR000719">
    <property type="entry name" value="Prot_kinase_dom"/>
</dbReference>
<keyword evidence="8" id="KW-0472">Membrane</keyword>
<dbReference type="SUPFAM" id="SSF56112">
    <property type="entry name" value="Protein kinase-like (PK-like)"/>
    <property type="match status" value="1"/>
</dbReference>
<evidence type="ECO:0000313" key="10">
    <source>
        <dbReference type="EMBL" id="MBP2417361.1"/>
    </source>
</evidence>
<dbReference type="PROSITE" id="PS00108">
    <property type="entry name" value="PROTEIN_KINASE_ST"/>
    <property type="match status" value="1"/>
</dbReference>
<feature type="region of interest" description="Disordered" evidence="7">
    <location>
        <begin position="330"/>
        <end position="366"/>
    </location>
</feature>
<evidence type="ECO:0000256" key="7">
    <source>
        <dbReference type="SAM" id="MobiDB-lite"/>
    </source>
</evidence>
<feature type="transmembrane region" description="Helical" evidence="8">
    <location>
        <begin position="303"/>
        <end position="324"/>
    </location>
</feature>
<keyword evidence="6" id="KW-0067">ATP-binding</keyword>
<evidence type="ECO:0000256" key="5">
    <source>
        <dbReference type="ARBA" id="ARBA00022777"/>
    </source>
</evidence>
<keyword evidence="3" id="KW-0808">Transferase</keyword>
<dbReference type="CDD" id="cd14014">
    <property type="entry name" value="STKc_PknB_like"/>
    <property type="match status" value="1"/>
</dbReference>
<dbReference type="SMART" id="SM00220">
    <property type="entry name" value="S_TKc"/>
    <property type="match status" value="1"/>
</dbReference>
<gene>
    <name evidence="10" type="ORF">JOF54_002283</name>
</gene>
<proteinExistence type="predicted"/>
<dbReference type="PANTHER" id="PTHR43289:SF6">
    <property type="entry name" value="SERINE_THREONINE-PROTEIN KINASE NEKL-3"/>
    <property type="match status" value="1"/>
</dbReference>
<evidence type="ECO:0000256" key="1">
    <source>
        <dbReference type="ARBA" id="ARBA00012513"/>
    </source>
</evidence>
<name>A0ABS4Z8I3_9ACTN</name>
<keyword evidence="4" id="KW-0547">Nucleotide-binding</keyword>
<dbReference type="RefSeq" id="WP_210055822.1">
    <property type="nucleotide sequence ID" value="NZ_BAAAMH010000005.1"/>
</dbReference>
<keyword evidence="11" id="KW-1185">Reference proteome</keyword>
<accession>A0ABS4Z8I3</accession>
<keyword evidence="2" id="KW-0723">Serine/threonine-protein kinase</keyword>
<dbReference type="PANTHER" id="PTHR43289">
    <property type="entry name" value="MITOGEN-ACTIVATED PROTEIN KINASE KINASE KINASE 20-RELATED"/>
    <property type="match status" value="1"/>
</dbReference>
<dbReference type="InterPro" id="IPR008271">
    <property type="entry name" value="Ser/Thr_kinase_AS"/>
</dbReference>
<dbReference type="Proteomes" id="UP000758168">
    <property type="component" value="Unassembled WGS sequence"/>
</dbReference>
<dbReference type="EC" id="2.7.11.1" evidence="1"/>
<dbReference type="EMBL" id="JAGIOB010000001">
    <property type="protein sequence ID" value="MBP2417361.1"/>
    <property type="molecule type" value="Genomic_DNA"/>
</dbReference>
<sequence>MPIEPPQIPGLTDWRPLARGGFAVVWEARQVTLDRLVAVKVDQRRLDVESERLRFLREAGAAGQMSAHPGIVTVHDAGILADDRPYLVMELCPGGSLTRYLDADARPSAERVREIGVRIADALAATHARGVLHRDVKPANILVDAYDRVGLADFGLAAMPGPDAPRAEAFEGVTPAYTAPEVLHRSAPAPAGDVYSLAATLYALLAGRPPRWPEGPTPGLADVVARHREPLEPLVDVDPGLAAVLTEALDLDPAARPTAAGLRDRLAALPLGAEPEPEPTPGAVTARADTGPDATAERRRRRLLVLPLVAVVLAALVVAAVLLGGRDPGGSAAPGTPVATPAPSTASPPAGASASPTTAGPTRAAALPPGYEDCSADLGGTSYCPTEPECWAGIISVFDLPSLGTPRDCGETHVYQTFAAGPLDVEVRRQSQLEDLRAVERLCDADVLDAMLDDADRGTDWEVLALPPQEADGSDRVYRCLFGRGDRDAPVRLTKG</sequence>
<organism evidence="10 11">
    <name type="scientific">Microlunatus capsulatus</name>
    <dbReference type="NCBI Taxonomy" id="99117"/>
    <lineage>
        <taxon>Bacteria</taxon>
        <taxon>Bacillati</taxon>
        <taxon>Actinomycetota</taxon>
        <taxon>Actinomycetes</taxon>
        <taxon>Propionibacteriales</taxon>
        <taxon>Propionibacteriaceae</taxon>
        <taxon>Microlunatus</taxon>
    </lineage>
</organism>
<comment type="caution">
    <text evidence="10">The sequence shown here is derived from an EMBL/GenBank/DDBJ whole genome shotgun (WGS) entry which is preliminary data.</text>
</comment>
<feature type="domain" description="Protein kinase" evidence="9">
    <location>
        <begin position="11"/>
        <end position="269"/>
    </location>
</feature>
<dbReference type="Pfam" id="PF00069">
    <property type="entry name" value="Pkinase"/>
    <property type="match status" value="1"/>
</dbReference>
<keyword evidence="8" id="KW-1133">Transmembrane helix</keyword>
<evidence type="ECO:0000313" key="11">
    <source>
        <dbReference type="Proteomes" id="UP000758168"/>
    </source>
</evidence>
<evidence type="ECO:0000256" key="8">
    <source>
        <dbReference type="SAM" id="Phobius"/>
    </source>
</evidence>
<dbReference type="PROSITE" id="PS50011">
    <property type="entry name" value="PROTEIN_KINASE_DOM"/>
    <property type="match status" value="1"/>
</dbReference>
<protein>
    <recommendedName>
        <fullName evidence="1">non-specific serine/threonine protein kinase</fullName>
        <ecNumber evidence="1">2.7.11.1</ecNumber>
    </recommendedName>
</protein>
<keyword evidence="5" id="KW-0418">Kinase</keyword>
<dbReference type="Gene3D" id="1.10.510.10">
    <property type="entry name" value="Transferase(Phosphotransferase) domain 1"/>
    <property type="match status" value="1"/>
</dbReference>
<evidence type="ECO:0000256" key="2">
    <source>
        <dbReference type="ARBA" id="ARBA00022527"/>
    </source>
</evidence>
<evidence type="ECO:0000259" key="9">
    <source>
        <dbReference type="PROSITE" id="PS50011"/>
    </source>
</evidence>
<keyword evidence="8" id="KW-0812">Transmembrane</keyword>
<reference evidence="10 11" key="1">
    <citation type="submission" date="2021-03" db="EMBL/GenBank/DDBJ databases">
        <title>Sequencing the genomes of 1000 actinobacteria strains.</title>
        <authorList>
            <person name="Klenk H.-P."/>
        </authorList>
    </citation>
    <scope>NUCLEOTIDE SEQUENCE [LARGE SCALE GENOMIC DNA]</scope>
    <source>
        <strain evidence="10 11">DSM 12936</strain>
    </source>
</reference>
<evidence type="ECO:0000256" key="4">
    <source>
        <dbReference type="ARBA" id="ARBA00022741"/>
    </source>
</evidence>